<dbReference type="AlphaFoldDB" id="A0A1A6H224"/>
<evidence type="ECO:0000313" key="2">
    <source>
        <dbReference type="Proteomes" id="UP000092124"/>
    </source>
</evidence>
<dbReference type="Proteomes" id="UP000092124">
    <property type="component" value="Unassembled WGS sequence"/>
</dbReference>
<organism evidence="1 2">
    <name type="scientific">Neotoma lepida</name>
    <name type="common">Desert woodrat</name>
    <dbReference type="NCBI Taxonomy" id="56216"/>
    <lineage>
        <taxon>Eukaryota</taxon>
        <taxon>Metazoa</taxon>
        <taxon>Chordata</taxon>
        <taxon>Craniata</taxon>
        <taxon>Vertebrata</taxon>
        <taxon>Euteleostomi</taxon>
        <taxon>Mammalia</taxon>
        <taxon>Eutheria</taxon>
        <taxon>Euarchontoglires</taxon>
        <taxon>Glires</taxon>
        <taxon>Rodentia</taxon>
        <taxon>Myomorpha</taxon>
        <taxon>Muroidea</taxon>
        <taxon>Cricetidae</taxon>
        <taxon>Neotominae</taxon>
        <taxon>Neotoma</taxon>
    </lineage>
</organism>
<accession>A0A1A6H224</accession>
<name>A0A1A6H224_NEOLE</name>
<comment type="caution">
    <text evidence="1">The sequence shown here is derived from an EMBL/GenBank/DDBJ whole genome shotgun (WGS) entry which is preliminary data.</text>
</comment>
<protein>
    <submittedName>
        <fullName evidence="1">Uncharacterized protein</fullName>
    </submittedName>
</protein>
<evidence type="ECO:0000313" key="1">
    <source>
        <dbReference type="EMBL" id="OBS72329.1"/>
    </source>
</evidence>
<gene>
    <name evidence="1" type="ORF">A6R68_13094</name>
</gene>
<reference evidence="1 2" key="1">
    <citation type="submission" date="2016-06" db="EMBL/GenBank/DDBJ databases">
        <title>The Draft Genome Sequence and Annotation of the Desert Woodrat Neotoma lepida.</title>
        <authorList>
            <person name="Campbell M."/>
            <person name="Oakeson K.F."/>
            <person name="Yandell M."/>
            <person name="Halpert J.R."/>
            <person name="Dearing D."/>
        </authorList>
    </citation>
    <scope>NUCLEOTIDE SEQUENCE [LARGE SCALE GENOMIC DNA]</scope>
    <source>
        <strain evidence="1">417</strain>
        <tissue evidence="1">Liver</tissue>
    </source>
</reference>
<proteinExistence type="predicted"/>
<feature type="non-terminal residue" evidence="1">
    <location>
        <position position="82"/>
    </location>
</feature>
<sequence length="82" mass="8899">MEKEAKSERFCFRMPACSLRLFPNAPVATIASCVAEGTVSLLAEDESLEDESLGDAYTQISFPLLLSLANRMNQAAVTSVLE</sequence>
<keyword evidence="2" id="KW-1185">Reference proteome</keyword>
<dbReference type="EMBL" id="LZPO01055130">
    <property type="protein sequence ID" value="OBS72329.1"/>
    <property type="molecule type" value="Genomic_DNA"/>
</dbReference>
<dbReference type="PROSITE" id="PS51257">
    <property type="entry name" value="PROKAR_LIPOPROTEIN"/>
    <property type="match status" value="1"/>
</dbReference>